<evidence type="ECO:0000256" key="1">
    <source>
        <dbReference type="ARBA" id="ARBA00023002"/>
    </source>
</evidence>
<keyword evidence="5" id="KW-0732">Signal</keyword>
<dbReference type="NCBIfam" id="TIGR00401">
    <property type="entry name" value="msrA"/>
    <property type="match status" value="1"/>
</dbReference>
<comment type="similarity">
    <text evidence="4">Belongs to the MsrA Met sulfoxide reductase family.</text>
</comment>
<keyword evidence="1 4" id="KW-0560">Oxidoreductase</keyword>
<dbReference type="Pfam" id="PF01625">
    <property type="entry name" value="PMSR"/>
    <property type="match status" value="1"/>
</dbReference>
<dbReference type="PANTHER" id="PTHR43774">
    <property type="entry name" value="PEPTIDE METHIONINE SULFOXIDE REDUCTASE"/>
    <property type="match status" value="1"/>
</dbReference>
<dbReference type="GO" id="GO:0033744">
    <property type="term" value="F:L-methionine:thioredoxin-disulfide S-oxidoreductase activity"/>
    <property type="evidence" value="ECO:0007669"/>
    <property type="project" value="RHEA"/>
</dbReference>
<accession>A0A2G1QSR6</accession>
<name>A0A2G1QSR6_9HYPH</name>
<dbReference type="AlphaFoldDB" id="A0A2G1QSR6"/>
<comment type="caution">
    <text evidence="7">The sequence shown here is derived from an EMBL/GenBank/DDBJ whole genome shotgun (WGS) entry which is preliminary data.</text>
</comment>
<feature type="chain" id="PRO_5013686190" description="Peptide methionine sulfoxide reductase MsrA" evidence="5">
    <location>
        <begin position="25"/>
        <end position="216"/>
    </location>
</feature>
<evidence type="ECO:0000313" key="7">
    <source>
        <dbReference type="EMBL" id="PHP68519.1"/>
    </source>
</evidence>
<dbReference type="SUPFAM" id="SSF55068">
    <property type="entry name" value="Peptide methionine sulfoxide reductase"/>
    <property type="match status" value="1"/>
</dbReference>
<gene>
    <name evidence="4 7" type="primary">msrA</name>
    <name evidence="7" type="ORF">CSC94_00470</name>
</gene>
<evidence type="ECO:0000256" key="2">
    <source>
        <dbReference type="ARBA" id="ARBA00047806"/>
    </source>
</evidence>
<dbReference type="Proteomes" id="UP000221168">
    <property type="component" value="Unassembled WGS sequence"/>
</dbReference>
<feature type="active site" evidence="4">
    <location>
        <position position="33"/>
    </location>
</feature>
<evidence type="ECO:0000256" key="3">
    <source>
        <dbReference type="ARBA" id="ARBA00048782"/>
    </source>
</evidence>
<evidence type="ECO:0000256" key="4">
    <source>
        <dbReference type="HAMAP-Rule" id="MF_01401"/>
    </source>
</evidence>
<comment type="catalytic activity">
    <reaction evidence="2 4">
        <text>L-methionyl-[protein] + [thioredoxin]-disulfide + H2O = L-methionyl-(S)-S-oxide-[protein] + [thioredoxin]-dithiol</text>
        <dbReference type="Rhea" id="RHEA:14217"/>
        <dbReference type="Rhea" id="RHEA-COMP:10698"/>
        <dbReference type="Rhea" id="RHEA-COMP:10700"/>
        <dbReference type="Rhea" id="RHEA-COMP:12313"/>
        <dbReference type="Rhea" id="RHEA-COMP:12315"/>
        <dbReference type="ChEBI" id="CHEBI:15377"/>
        <dbReference type="ChEBI" id="CHEBI:16044"/>
        <dbReference type="ChEBI" id="CHEBI:29950"/>
        <dbReference type="ChEBI" id="CHEBI:44120"/>
        <dbReference type="ChEBI" id="CHEBI:50058"/>
        <dbReference type="EC" id="1.8.4.11"/>
    </reaction>
</comment>
<dbReference type="OrthoDB" id="4174719at2"/>
<organism evidence="7 8">
    <name type="scientific">Zhengella mangrovi</name>
    <dbReference type="NCBI Taxonomy" id="1982044"/>
    <lineage>
        <taxon>Bacteria</taxon>
        <taxon>Pseudomonadati</taxon>
        <taxon>Pseudomonadota</taxon>
        <taxon>Alphaproteobacteria</taxon>
        <taxon>Hyphomicrobiales</taxon>
        <taxon>Notoacmeibacteraceae</taxon>
        <taxon>Zhengella</taxon>
    </lineage>
</organism>
<dbReference type="HAMAP" id="MF_01401">
    <property type="entry name" value="MsrA"/>
    <property type="match status" value="1"/>
</dbReference>
<comment type="catalytic activity">
    <reaction evidence="3 4">
        <text>[thioredoxin]-disulfide + L-methionine + H2O = L-methionine (S)-S-oxide + [thioredoxin]-dithiol</text>
        <dbReference type="Rhea" id="RHEA:19993"/>
        <dbReference type="Rhea" id="RHEA-COMP:10698"/>
        <dbReference type="Rhea" id="RHEA-COMP:10700"/>
        <dbReference type="ChEBI" id="CHEBI:15377"/>
        <dbReference type="ChEBI" id="CHEBI:29950"/>
        <dbReference type="ChEBI" id="CHEBI:50058"/>
        <dbReference type="ChEBI" id="CHEBI:57844"/>
        <dbReference type="ChEBI" id="CHEBI:58772"/>
        <dbReference type="EC" id="1.8.4.11"/>
    </reaction>
</comment>
<dbReference type="InterPro" id="IPR036509">
    <property type="entry name" value="Met_Sox_Rdtase_MsrA_sf"/>
</dbReference>
<keyword evidence="8" id="KW-1185">Reference proteome</keyword>
<dbReference type="Gene3D" id="3.30.1060.10">
    <property type="entry name" value="Peptide methionine sulphoxide reductase MsrA"/>
    <property type="match status" value="1"/>
</dbReference>
<dbReference type="EC" id="1.8.4.11" evidence="4"/>
<dbReference type="PANTHER" id="PTHR43774:SF1">
    <property type="entry name" value="PEPTIDE METHIONINE SULFOXIDE REDUCTASE MSRA 2"/>
    <property type="match status" value="1"/>
</dbReference>
<sequence>MSRMLPLALSFCAALLASAVSARADTALFAGGCFWCVEADMDKVPGVTETISGYAGGKTANPTYHNYAAGGHREVVKIEFDPETISYKDLVATFLRTIDVTDAGGQFYDRGHEYSTAIYALNDQQAKEAREAIAEGEKELGKTIVTPVEGPAKFWPAEDYHQNYYQSQARTLTRFGYVTRADAYENYREGSRRTKSVRKLWGDDAYHGVKMKQATH</sequence>
<dbReference type="InterPro" id="IPR002569">
    <property type="entry name" value="Met_Sox_Rdtase_MsrA_dom"/>
</dbReference>
<reference evidence="7 8" key="1">
    <citation type="submission" date="2017-10" db="EMBL/GenBank/DDBJ databases">
        <title>Sedimentibacterium mangrovi gen. nov., sp. nov., a novel member of family Phyllobacteriacea isolated from mangrove sediment.</title>
        <authorList>
            <person name="Liao H."/>
            <person name="Tian Y."/>
        </authorList>
    </citation>
    <scope>NUCLEOTIDE SEQUENCE [LARGE SCALE GENOMIC DNA]</scope>
    <source>
        <strain evidence="7 8">X9-2-2</strain>
    </source>
</reference>
<proteinExistence type="inferred from homology"/>
<dbReference type="GO" id="GO:0008113">
    <property type="term" value="F:peptide-methionine (S)-S-oxide reductase activity"/>
    <property type="evidence" value="ECO:0007669"/>
    <property type="project" value="UniProtKB-UniRule"/>
</dbReference>
<feature type="signal peptide" evidence="5">
    <location>
        <begin position="1"/>
        <end position="24"/>
    </location>
</feature>
<dbReference type="EMBL" id="PDVP01000001">
    <property type="protein sequence ID" value="PHP68519.1"/>
    <property type="molecule type" value="Genomic_DNA"/>
</dbReference>
<feature type="domain" description="Peptide methionine sulphoxide reductase MsrA" evidence="6">
    <location>
        <begin position="26"/>
        <end position="170"/>
    </location>
</feature>
<evidence type="ECO:0000313" key="8">
    <source>
        <dbReference type="Proteomes" id="UP000221168"/>
    </source>
</evidence>
<evidence type="ECO:0000256" key="5">
    <source>
        <dbReference type="SAM" id="SignalP"/>
    </source>
</evidence>
<protein>
    <recommendedName>
        <fullName evidence="4">Peptide methionine sulfoxide reductase MsrA</fullName>
        <shortName evidence="4">Protein-methionine-S-oxide reductase</shortName>
        <ecNumber evidence="4">1.8.4.11</ecNumber>
    </recommendedName>
    <alternativeName>
        <fullName evidence="4">Peptide-methionine (S)-S-oxide reductase</fullName>
        <shortName evidence="4">Peptide Met(O) reductase</shortName>
    </alternativeName>
</protein>
<comment type="function">
    <text evidence="4">Has an important function as a repair enzyme for proteins that have been inactivated by oxidation. Catalyzes the reversible oxidation-reduction of methionine sulfoxide in proteins to methionine.</text>
</comment>
<evidence type="ECO:0000259" key="6">
    <source>
        <dbReference type="Pfam" id="PF01625"/>
    </source>
</evidence>